<gene>
    <name evidence="1" type="ORF">PG986_014455</name>
</gene>
<keyword evidence="2" id="KW-1185">Reference proteome</keyword>
<reference evidence="1 2" key="1">
    <citation type="submission" date="2023-01" db="EMBL/GenBank/DDBJ databases">
        <title>Analysis of 21 Apiospora genomes using comparative genomics revels a genus with tremendous synthesis potential of carbohydrate active enzymes and secondary metabolites.</title>
        <authorList>
            <person name="Sorensen T."/>
        </authorList>
    </citation>
    <scope>NUCLEOTIDE SEQUENCE [LARGE SCALE GENOMIC DNA]</scope>
    <source>
        <strain evidence="1 2">CBS 24483</strain>
    </source>
</reference>
<name>A0ABR1PTB9_9PEZI</name>
<dbReference type="Gene3D" id="3.90.1150.10">
    <property type="entry name" value="Aspartate Aminotransferase, domain 1"/>
    <property type="match status" value="1"/>
</dbReference>
<keyword evidence="1" id="KW-0808">Transferase</keyword>
<dbReference type="SUPFAM" id="SSF53383">
    <property type="entry name" value="PLP-dependent transferases"/>
    <property type="match status" value="1"/>
</dbReference>
<evidence type="ECO:0000313" key="2">
    <source>
        <dbReference type="Proteomes" id="UP001391051"/>
    </source>
</evidence>
<dbReference type="Proteomes" id="UP001391051">
    <property type="component" value="Unassembled WGS sequence"/>
</dbReference>
<proteinExistence type="predicted"/>
<evidence type="ECO:0000313" key="1">
    <source>
        <dbReference type="EMBL" id="KAK7937587.1"/>
    </source>
</evidence>
<organism evidence="1 2">
    <name type="scientific">Apiospora aurea</name>
    <dbReference type="NCBI Taxonomy" id="335848"/>
    <lineage>
        <taxon>Eukaryota</taxon>
        <taxon>Fungi</taxon>
        <taxon>Dikarya</taxon>
        <taxon>Ascomycota</taxon>
        <taxon>Pezizomycotina</taxon>
        <taxon>Sordariomycetes</taxon>
        <taxon>Xylariomycetidae</taxon>
        <taxon>Amphisphaeriales</taxon>
        <taxon>Apiosporaceae</taxon>
        <taxon>Apiospora</taxon>
    </lineage>
</organism>
<dbReference type="InterPro" id="IPR015422">
    <property type="entry name" value="PyrdxlP-dep_Trfase_small"/>
</dbReference>
<dbReference type="InterPro" id="IPR015424">
    <property type="entry name" value="PyrdxlP-dep_Trfase"/>
</dbReference>
<dbReference type="EMBL" id="JAQQWE010000010">
    <property type="protein sequence ID" value="KAK7937587.1"/>
    <property type="molecule type" value="Genomic_DNA"/>
</dbReference>
<sequence>MHEPPRTGDTHFPTLIAVRTLNDLSTASSSVTLSMISDMYASFYYFEHCAPSSRASAGGDYQPFAIRGQGDYIRLSDRRQILDAWWWGGCNMPQLGHGNQEVIEAMAAQASQLIYAADGFFDNASRRRRQNQGHGDPVETPRFHTLEGLVVARLRPQ</sequence>
<comment type="caution">
    <text evidence="1">The sequence shown here is derived from an EMBL/GenBank/DDBJ whole genome shotgun (WGS) entry which is preliminary data.</text>
</comment>
<dbReference type="GeneID" id="92083739"/>
<dbReference type="RefSeq" id="XP_066692915.1">
    <property type="nucleotide sequence ID" value="XM_066850677.1"/>
</dbReference>
<accession>A0ABR1PTB9</accession>
<dbReference type="GO" id="GO:0016740">
    <property type="term" value="F:transferase activity"/>
    <property type="evidence" value="ECO:0007669"/>
    <property type="project" value="UniProtKB-KW"/>
</dbReference>
<protein>
    <submittedName>
        <fullName evidence="1">PLP-dependent transferase</fullName>
    </submittedName>
</protein>